<reference evidence="1 2" key="1">
    <citation type="submission" date="2021-03" db="EMBL/GenBank/DDBJ databases">
        <title>Sequencing the genomes of 1000 actinobacteria strains.</title>
        <authorList>
            <person name="Klenk H.-P."/>
        </authorList>
    </citation>
    <scope>NUCLEOTIDE SEQUENCE [LARGE SCALE GENOMIC DNA]</scope>
    <source>
        <strain evidence="1 2">DSM 24221</strain>
    </source>
</reference>
<organism evidence="1 2">
    <name type="scientific">Microbacterium amylolyticum</name>
    <dbReference type="NCBI Taxonomy" id="936337"/>
    <lineage>
        <taxon>Bacteria</taxon>
        <taxon>Bacillati</taxon>
        <taxon>Actinomycetota</taxon>
        <taxon>Actinomycetes</taxon>
        <taxon>Micrococcales</taxon>
        <taxon>Microbacteriaceae</taxon>
        <taxon>Microbacterium</taxon>
    </lineage>
</organism>
<dbReference type="EMBL" id="JAGIOL010000001">
    <property type="protein sequence ID" value="MBP2435435.1"/>
    <property type="molecule type" value="Genomic_DNA"/>
</dbReference>
<protein>
    <recommendedName>
        <fullName evidence="3">Acetone carboxylase</fullName>
    </recommendedName>
</protein>
<gene>
    <name evidence="1" type="ORF">JOF34_000021</name>
</gene>
<sequence>MILGINPSSPQCSRAACGDDAVASVVWRNPKIHAPDRRKVWLACAEHVTYLRDFLASRGFPVTIVDGLSDGTDVTLEETS</sequence>
<keyword evidence="2" id="KW-1185">Reference proteome</keyword>
<evidence type="ECO:0000313" key="1">
    <source>
        <dbReference type="EMBL" id="MBP2435435.1"/>
    </source>
</evidence>
<evidence type="ECO:0008006" key="3">
    <source>
        <dbReference type="Google" id="ProtNLM"/>
    </source>
</evidence>
<comment type="caution">
    <text evidence="1">The sequence shown here is derived from an EMBL/GenBank/DDBJ whole genome shotgun (WGS) entry which is preliminary data.</text>
</comment>
<name>A0ABS4ZEL0_9MICO</name>
<proteinExistence type="predicted"/>
<dbReference type="Proteomes" id="UP001519362">
    <property type="component" value="Unassembled WGS sequence"/>
</dbReference>
<dbReference type="RefSeq" id="WP_378731223.1">
    <property type="nucleotide sequence ID" value="NZ_CP049253.1"/>
</dbReference>
<accession>A0ABS4ZEL0</accession>
<evidence type="ECO:0000313" key="2">
    <source>
        <dbReference type="Proteomes" id="UP001519362"/>
    </source>
</evidence>